<gene>
    <name evidence="9" type="ORF">ACFQ2F_12700</name>
</gene>
<evidence type="ECO:0000256" key="4">
    <source>
        <dbReference type="ARBA" id="ARBA00022475"/>
    </source>
</evidence>
<feature type="transmembrane region" description="Helical" evidence="8">
    <location>
        <begin position="79"/>
        <end position="101"/>
    </location>
</feature>
<keyword evidence="4" id="KW-1003">Cell membrane</keyword>
<dbReference type="Pfam" id="PF01032">
    <property type="entry name" value="FecCD"/>
    <property type="match status" value="1"/>
</dbReference>
<comment type="caution">
    <text evidence="9">The sequence shown here is derived from an EMBL/GenBank/DDBJ whole genome shotgun (WGS) entry which is preliminary data.</text>
</comment>
<dbReference type="Proteomes" id="UP001597102">
    <property type="component" value="Unassembled WGS sequence"/>
</dbReference>
<feature type="transmembrane region" description="Helical" evidence="8">
    <location>
        <begin position="47"/>
        <end position="67"/>
    </location>
</feature>
<evidence type="ECO:0000256" key="5">
    <source>
        <dbReference type="ARBA" id="ARBA00022692"/>
    </source>
</evidence>
<organism evidence="9 10">
    <name type="scientific">Methyloligella solikamskensis</name>
    <dbReference type="NCBI Taxonomy" id="1177756"/>
    <lineage>
        <taxon>Bacteria</taxon>
        <taxon>Pseudomonadati</taxon>
        <taxon>Pseudomonadota</taxon>
        <taxon>Alphaproteobacteria</taxon>
        <taxon>Hyphomicrobiales</taxon>
        <taxon>Hyphomicrobiaceae</taxon>
        <taxon>Methyloligella</taxon>
    </lineage>
</organism>
<feature type="transmembrane region" description="Helical" evidence="8">
    <location>
        <begin position="135"/>
        <end position="156"/>
    </location>
</feature>
<keyword evidence="5 8" id="KW-0812">Transmembrane</keyword>
<evidence type="ECO:0000256" key="8">
    <source>
        <dbReference type="SAM" id="Phobius"/>
    </source>
</evidence>
<feature type="transmembrane region" description="Helical" evidence="8">
    <location>
        <begin position="275"/>
        <end position="295"/>
    </location>
</feature>
<keyword evidence="7 8" id="KW-0472">Membrane</keyword>
<evidence type="ECO:0000313" key="10">
    <source>
        <dbReference type="Proteomes" id="UP001597102"/>
    </source>
</evidence>
<dbReference type="PANTHER" id="PTHR30472:SF19">
    <property type="entry name" value="PETROBACTIN IMPORT SYSTEM PERMEASE PROTEIN YCLO"/>
    <property type="match status" value="1"/>
</dbReference>
<evidence type="ECO:0000313" key="9">
    <source>
        <dbReference type="EMBL" id="MFD0987958.1"/>
    </source>
</evidence>
<evidence type="ECO:0000256" key="2">
    <source>
        <dbReference type="ARBA" id="ARBA00007935"/>
    </source>
</evidence>
<proteinExistence type="inferred from homology"/>
<protein>
    <submittedName>
        <fullName evidence="9">Iron chelate uptake ABC transporter family permease subunit</fullName>
    </submittedName>
</protein>
<comment type="similarity">
    <text evidence="2">Belongs to the binding-protein-dependent transport system permease family. FecCD subfamily.</text>
</comment>
<evidence type="ECO:0000256" key="3">
    <source>
        <dbReference type="ARBA" id="ARBA00022448"/>
    </source>
</evidence>
<evidence type="ECO:0000256" key="1">
    <source>
        <dbReference type="ARBA" id="ARBA00004651"/>
    </source>
</evidence>
<name>A0ABW3JCB2_9HYPH</name>
<sequence length="327" mass="35414">MPEPRRRSPLLVVLLLAGLAVACGIAFMTVGAKGSWDFILPFRGTKLAGMVLVGYSVAVSTVLFQTITQNRILTPSVMGFDALYVLIQTCLVYFVGAAGLAGIDPRLLFFVEVAIMVTFAVALFRWLFSGPVRSIYLLMLVGLVFGILFRSLSAFLQRVIDPNEFVVLQGQIFASFNSINEQLLLVATVAVIAVSIVGWRLMHTFDVLALGRETAVNLGVNYQRTVTVMLILIAILVSVSTALVGSTAFRGPAMFFGLLVSNLAYQLVPTHRHVYLLPAAALIAIIFLAGGQTVLEQVFAFETALPIVIEFLGGIVFILLLLRGSAR</sequence>
<reference evidence="10" key="1">
    <citation type="journal article" date="2019" name="Int. J. Syst. Evol. Microbiol.">
        <title>The Global Catalogue of Microorganisms (GCM) 10K type strain sequencing project: providing services to taxonomists for standard genome sequencing and annotation.</title>
        <authorList>
            <consortium name="The Broad Institute Genomics Platform"/>
            <consortium name="The Broad Institute Genome Sequencing Center for Infectious Disease"/>
            <person name="Wu L."/>
            <person name="Ma J."/>
        </authorList>
    </citation>
    <scope>NUCLEOTIDE SEQUENCE [LARGE SCALE GENOMIC DNA]</scope>
    <source>
        <strain evidence="10">CCUG 61697</strain>
    </source>
</reference>
<evidence type="ECO:0000256" key="7">
    <source>
        <dbReference type="ARBA" id="ARBA00023136"/>
    </source>
</evidence>
<feature type="transmembrane region" description="Helical" evidence="8">
    <location>
        <begin position="222"/>
        <end position="243"/>
    </location>
</feature>
<dbReference type="InterPro" id="IPR000522">
    <property type="entry name" value="ABC_transptr_permease_BtuC"/>
</dbReference>
<dbReference type="RefSeq" id="WP_379090418.1">
    <property type="nucleotide sequence ID" value="NZ_JBHTJO010000001.1"/>
</dbReference>
<feature type="transmembrane region" description="Helical" evidence="8">
    <location>
        <begin position="301"/>
        <end position="322"/>
    </location>
</feature>
<dbReference type="SUPFAM" id="SSF81345">
    <property type="entry name" value="ABC transporter involved in vitamin B12 uptake, BtuC"/>
    <property type="match status" value="1"/>
</dbReference>
<dbReference type="InterPro" id="IPR037294">
    <property type="entry name" value="ABC_BtuC-like"/>
</dbReference>
<keyword evidence="3" id="KW-0813">Transport</keyword>
<dbReference type="EMBL" id="JBHTJO010000001">
    <property type="protein sequence ID" value="MFD0987958.1"/>
    <property type="molecule type" value="Genomic_DNA"/>
</dbReference>
<keyword evidence="10" id="KW-1185">Reference proteome</keyword>
<evidence type="ECO:0000256" key="6">
    <source>
        <dbReference type="ARBA" id="ARBA00022989"/>
    </source>
</evidence>
<accession>A0ABW3JCB2</accession>
<feature type="transmembrane region" description="Helical" evidence="8">
    <location>
        <begin position="183"/>
        <end position="202"/>
    </location>
</feature>
<feature type="transmembrane region" description="Helical" evidence="8">
    <location>
        <begin position="107"/>
        <end position="128"/>
    </location>
</feature>
<comment type="subcellular location">
    <subcellularLocation>
        <location evidence="1">Cell membrane</location>
        <topology evidence="1">Multi-pass membrane protein</topology>
    </subcellularLocation>
</comment>
<dbReference type="Gene3D" id="1.10.3470.10">
    <property type="entry name" value="ABC transporter involved in vitamin B12 uptake, BtuC"/>
    <property type="match status" value="1"/>
</dbReference>
<keyword evidence="6 8" id="KW-1133">Transmembrane helix</keyword>
<dbReference type="PANTHER" id="PTHR30472">
    <property type="entry name" value="FERRIC ENTEROBACTIN TRANSPORT SYSTEM PERMEASE PROTEIN"/>
    <property type="match status" value="1"/>
</dbReference>
<dbReference type="PROSITE" id="PS51257">
    <property type="entry name" value="PROKAR_LIPOPROTEIN"/>
    <property type="match status" value="1"/>
</dbReference>